<evidence type="ECO:0000313" key="1">
    <source>
        <dbReference type="EMBL" id="ACD15615.1"/>
    </source>
</evidence>
<organism evidence="1 2">
    <name type="scientific">Paraburkholderia phytofirmans (strain DSM 17436 / LMG 22146 / PsJN)</name>
    <name type="common">Burkholderia phytofirmans</name>
    <dbReference type="NCBI Taxonomy" id="398527"/>
    <lineage>
        <taxon>Bacteria</taxon>
        <taxon>Pseudomonadati</taxon>
        <taxon>Pseudomonadota</taxon>
        <taxon>Betaproteobacteria</taxon>
        <taxon>Burkholderiales</taxon>
        <taxon>Burkholderiaceae</taxon>
        <taxon>Paraburkholderia</taxon>
    </lineage>
</organism>
<accession>B2T204</accession>
<protein>
    <submittedName>
        <fullName evidence="1">Uncharacterized protein</fullName>
    </submittedName>
</protein>
<name>B2T204_PARPJ</name>
<dbReference type="KEGG" id="bpy:Bphyt_1200"/>
<evidence type="ECO:0000313" key="2">
    <source>
        <dbReference type="Proteomes" id="UP000001739"/>
    </source>
</evidence>
<dbReference type="Proteomes" id="UP000001739">
    <property type="component" value="Chromosome 1"/>
</dbReference>
<proteinExistence type="predicted"/>
<gene>
    <name evidence="1" type="ordered locus">Bphyt_1200</name>
</gene>
<sequence length="62" mass="6794">MREVEIDSDRAAVDGTAIDVGPLTIKVPRGPTESALHVAIKSMQTTIRSARTMYPKLTKQQI</sequence>
<dbReference type="EMBL" id="CP001052">
    <property type="protein sequence ID" value="ACD15615.1"/>
    <property type="molecule type" value="Genomic_DNA"/>
</dbReference>
<dbReference type="HOGENOM" id="CLU_2895373_0_0_4"/>
<reference evidence="1 2" key="1">
    <citation type="journal article" date="2011" name="J. Bacteriol.">
        <title>Complete genome sequence of the plant growth-promoting endophyte Burkholderia phytofirmans strain PsJN.</title>
        <authorList>
            <person name="Weilharter A."/>
            <person name="Mitter B."/>
            <person name="Shin M.V."/>
            <person name="Chain P.S."/>
            <person name="Nowak J."/>
            <person name="Sessitsch A."/>
        </authorList>
    </citation>
    <scope>NUCLEOTIDE SEQUENCE [LARGE SCALE GENOMIC DNA]</scope>
    <source>
        <strain evidence="2">DSM 17436 / LMG 22146 / PsJN</strain>
    </source>
</reference>
<dbReference type="AlphaFoldDB" id="B2T204"/>